<accession>A0A6P2GMW8</accession>
<proteinExistence type="predicted"/>
<gene>
    <name evidence="1" type="ORF">BLA15945_00029</name>
</gene>
<evidence type="ECO:0000313" key="2">
    <source>
        <dbReference type="Proteomes" id="UP000494174"/>
    </source>
</evidence>
<evidence type="ECO:0000313" key="1">
    <source>
        <dbReference type="EMBL" id="VWB05091.1"/>
    </source>
</evidence>
<reference evidence="1 2" key="1">
    <citation type="submission" date="2019-09" db="EMBL/GenBank/DDBJ databases">
        <authorList>
            <person name="Depoorter E."/>
        </authorList>
    </citation>
    <scope>NUCLEOTIDE SEQUENCE [LARGE SCALE GENOMIC DNA]</scope>
    <source>
        <strain evidence="1">R-15945</strain>
    </source>
</reference>
<dbReference type="AlphaFoldDB" id="A0A6P2GMW8"/>
<dbReference type="Proteomes" id="UP000494174">
    <property type="component" value="Unassembled WGS sequence"/>
</dbReference>
<dbReference type="RefSeq" id="WP_254613701.1">
    <property type="nucleotide sequence ID" value="NZ_CABVPU010000001.1"/>
</dbReference>
<organism evidence="1 2">
    <name type="scientific">Burkholderia lata (strain ATCC 17760 / DSM 23089 / LMG 22485 / NCIMB 9086 / R18194 / 383)</name>
    <dbReference type="NCBI Taxonomy" id="482957"/>
    <lineage>
        <taxon>Bacteria</taxon>
        <taxon>Pseudomonadati</taxon>
        <taxon>Pseudomonadota</taxon>
        <taxon>Betaproteobacteria</taxon>
        <taxon>Burkholderiales</taxon>
        <taxon>Burkholderiaceae</taxon>
        <taxon>Burkholderia</taxon>
        <taxon>Burkholderia cepacia complex</taxon>
    </lineage>
</organism>
<protein>
    <recommendedName>
        <fullName evidence="3">Flagellar protein FliT</fullName>
    </recommendedName>
</protein>
<dbReference type="EMBL" id="CABVPU010000001">
    <property type="protein sequence ID" value="VWB05091.1"/>
    <property type="molecule type" value="Genomic_DNA"/>
</dbReference>
<evidence type="ECO:0008006" key="3">
    <source>
        <dbReference type="Google" id="ProtNLM"/>
    </source>
</evidence>
<sequence>MDQLQVVHSIEVLTNAIEVAVARADWSEAVRAAEARSRFLMTLVPDQPDEVHAAIGRMQEADLRISTAARETLEALVAEGRKALHETRVAANALAAQPLWPGADAVASRSSSWLS</sequence>
<name>A0A6P2GMW8_BURL3</name>